<dbReference type="PROSITE" id="PS50111">
    <property type="entry name" value="CHEMOTAXIS_TRANSDUC_2"/>
    <property type="match status" value="1"/>
</dbReference>
<keyword evidence="5" id="KW-0812">Transmembrane</keyword>
<dbReference type="PRINTS" id="PR00260">
    <property type="entry name" value="CHEMTRNSDUCR"/>
</dbReference>
<keyword evidence="5" id="KW-0472">Membrane</keyword>
<feature type="transmembrane region" description="Helical" evidence="5">
    <location>
        <begin position="32"/>
        <end position="52"/>
    </location>
</feature>
<evidence type="ECO:0000313" key="7">
    <source>
        <dbReference type="EMBL" id="MFB9887563.1"/>
    </source>
</evidence>
<dbReference type="RefSeq" id="WP_027312725.1">
    <property type="nucleotide sequence ID" value="NZ_JAUESS010000008.1"/>
</dbReference>
<dbReference type="InterPro" id="IPR004090">
    <property type="entry name" value="Chemotax_Me-accpt_rcpt"/>
</dbReference>
<evidence type="ECO:0000256" key="5">
    <source>
        <dbReference type="SAM" id="Phobius"/>
    </source>
</evidence>
<evidence type="ECO:0000256" key="4">
    <source>
        <dbReference type="PROSITE-ProRule" id="PRU00284"/>
    </source>
</evidence>
<dbReference type="Pfam" id="PF00015">
    <property type="entry name" value="MCPsignal"/>
    <property type="match status" value="1"/>
</dbReference>
<sequence>MHWRQNGVVIGVASLLVSATLAVVIQALQASAWILAGGVWLSCLLIMGWAWLPKQAVMAGQGSLKTAMKAEVSSSREKSASPAEDELRSLLGVVGSKMLPELRQDITNVRSLILGALNDLHSSFHHLHNDVQRQGDLVGGLIHQVSDTSMLVDSDDPREAKESVNIQDFIAETSDILRYYVDLMISISKQSIQTVQKIDDMTVQMDGIGALVDDVKSIADQTNLLALNAAIEAARAGDAGRGFAVVADEVRKLSKNSNEFSDAIRRQVESARGLVVDARSIVGNMAANDMAVAINAKGRVDSMLKRLAGLDTLLNEKLKDVAEVNEHVHTQVNLAVRSLQAEDMLSQLLEYLQTSLTALENHMQELAHVQLASLSDEDSIACSEKIRNIQENLMSIRKTVAAKSMDDGDIDLF</sequence>
<evidence type="ECO:0000256" key="3">
    <source>
        <dbReference type="ARBA" id="ARBA00029447"/>
    </source>
</evidence>
<dbReference type="Gene3D" id="1.10.287.950">
    <property type="entry name" value="Methyl-accepting chemotaxis protein"/>
    <property type="match status" value="1"/>
</dbReference>
<dbReference type="PANTHER" id="PTHR32089">
    <property type="entry name" value="METHYL-ACCEPTING CHEMOTAXIS PROTEIN MCPB"/>
    <property type="match status" value="1"/>
</dbReference>
<organism evidence="7 8">
    <name type="scientific">Balneatrix alpica</name>
    <dbReference type="NCBI Taxonomy" id="75684"/>
    <lineage>
        <taxon>Bacteria</taxon>
        <taxon>Pseudomonadati</taxon>
        <taxon>Pseudomonadota</taxon>
        <taxon>Gammaproteobacteria</taxon>
        <taxon>Oceanospirillales</taxon>
        <taxon>Balneatrichaceae</taxon>
        <taxon>Balneatrix</taxon>
    </lineage>
</organism>
<keyword evidence="8" id="KW-1185">Reference proteome</keyword>
<dbReference type="Proteomes" id="UP001589628">
    <property type="component" value="Unassembled WGS sequence"/>
</dbReference>
<dbReference type="PANTHER" id="PTHR32089:SF112">
    <property type="entry name" value="LYSOZYME-LIKE PROTEIN-RELATED"/>
    <property type="match status" value="1"/>
</dbReference>
<name>A0ABV5ZG36_9GAMM</name>
<accession>A0ABV5ZG36</accession>
<gene>
    <name evidence="7" type="ORF">ACFFLH_14170</name>
</gene>
<proteinExistence type="inferred from homology"/>
<dbReference type="SUPFAM" id="SSF58104">
    <property type="entry name" value="Methyl-accepting chemotaxis protein (MCP) signaling domain"/>
    <property type="match status" value="1"/>
</dbReference>
<dbReference type="SMART" id="SM00283">
    <property type="entry name" value="MA"/>
    <property type="match status" value="1"/>
</dbReference>
<protein>
    <submittedName>
        <fullName evidence="7">Methyl-accepting chemotaxis protein</fullName>
    </submittedName>
</protein>
<dbReference type="InterPro" id="IPR004089">
    <property type="entry name" value="MCPsignal_dom"/>
</dbReference>
<evidence type="ECO:0000313" key="8">
    <source>
        <dbReference type="Proteomes" id="UP001589628"/>
    </source>
</evidence>
<comment type="similarity">
    <text evidence="3">Belongs to the methyl-accepting chemotaxis (MCP) protein family.</text>
</comment>
<comment type="subcellular location">
    <subcellularLocation>
        <location evidence="1">Membrane</location>
    </subcellularLocation>
</comment>
<dbReference type="EMBL" id="JBHLZN010000005">
    <property type="protein sequence ID" value="MFB9887563.1"/>
    <property type="molecule type" value="Genomic_DNA"/>
</dbReference>
<keyword evidence="5" id="KW-1133">Transmembrane helix</keyword>
<feature type="domain" description="Methyl-accepting transducer" evidence="6">
    <location>
        <begin position="181"/>
        <end position="346"/>
    </location>
</feature>
<evidence type="ECO:0000256" key="1">
    <source>
        <dbReference type="ARBA" id="ARBA00004370"/>
    </source>
</evidence>
<evidence type="ECO:0000256" key="2">
    <source>
        <dbReference type="ARBA" id="ARBA00023224"/>
    </source>
</evidence>
<keyword evidence="2 4" id="KW-0807">Transducer</keyword>
<evidence type="ECO:0000259" key="6">
    <source>
        <dbReference type="PROSITE" id="PS50111"/>
    </source>
</evidence>
<reference evidence="7 8" key="1">
    <citation type="submission" date="2024-09" db="EMBL/GenBank/DDBJ databases">
        <authorList>
            <person name="Sun Q."/>
            <person name="Mori K."/>
        </authorList>
    </citation>
    <scope>NUCLEOTIDE SEQUENCE [LARGE SCALE GENOMIC DNA]</scope>
    <source>
        <strain evidence="7 8">ATCC 51285</strain>
    </source>
</reference>
<comment type="caution">
    <text evidence="7">The sequence shown here is derived from an EMBL/GenBank/DDBJ whole genome shotgun (WGS) entry which is preliminary data.</text>
</comment>